<dbReference type="AlphaFoldDB" id="A0AA38GGR1"/>
<evidence type="ECO:0000313" key="8">
    <source>
        <dbReference type="EMBL" id="KAH9322766.1"/>
    </source>
</evidence>
<dbReference type="Proteomes" id="UP000824469">
    <property type="component" value="Unassembled WGS sequence"/>
</dbReference>
<dbReference type="Pfam" id="PF00892">
    <property type="entry name" value="EamA"/>
    <property type="match status" value="2"/>
</dbReference>
<feature type="transmembrane region" description="Helical" evidence="6">
    <location>
        <begin position="193"/>
        <end position="215"/>
    </location>
</feature>
<keyword evidence="3 6" id="KW-0812">Transmembrane</keyword>
<evidence type="ECO:0000256" key="1">
    <source>
        <dbReference type="ARBA" id="ARBA00004141"/>
    </source>
</evidence>
<accession>A0AA38GGR1</accession>
<gene>
    <name evidence="8" type="ORF">KI387_017405</name>
</gene>
<feature type="transmembrane region" description="Helical" evidence="6">
    <location>
        <begin position="40"/>
        <end position="59"/>
    </location>
</feature>
<feature type="domain" description="EamA" evidence="7">
    <location>
        <begin position="8"/>
        <end position="89"/>
    </location>
</feature>
<comment type="subcellular location">
    <subcellularLocation>
        <location evidence="1 6">Membrane</location>
        <topology evidence="1 6">Multi-pass membrane protein</topology>
    </subcellularLocation>
</comment>
<keyword evidence="9" id="KW-1185">Reference proteome</keyword>
<dbReference type="InterPro" id="IPR000620">
    <property type="entry name" value="EamA_dom"/>
</dbReference>
<evidence type="ECO:0000256" key="4">
    <source>
        <dbReference type="ARBA" id="ARBA00022989"/>
    </source>
</evidence>
<feature type="transmembrane region" description="Helical" evidence="6">
    <location>
        <begin position="125"/>
        <end position="145"/>
    </location>
</feature>
<feature type="non-terminal residue" evidence="8">
    <location>
        <position position="250"/>
    </location>
</feature>
<comment type="caution">
    <text evidence="8">The sequence shown here is derived from an EMBL/GenBank/DDBJ whole genome shotgun (WGS) entry which is preliminary data.</text>
</comment>
<dbReference type="SUPFAM" id="SSF103481">
    <property type="entry name" value="Multidrug resistance efflux transporter EmrE"/>
    <property type="match status" value="1"/>
</dbReference>
<dbReference type="GO" id="GO:0016020">
    <property type="term" value="C:membrane"/>
    <property type="evidence" value="ECO:0007669"/>
    <property type="project" value="UniProtKB-SubCell"/>
</dbReference>
<dbReference type="InterPro" id="IPR037185">
    <property type="entry name" value="EmrE-like"/>
</dbReference>
<feature type="non-terminal residue" evidence="8">
    <location>
        <position position="1"/>
    </location>
</feature>
<proteinExistence type="inferred from homology"/>
<evidence type="ECO:0000256" key="3">
    <source>
        <dbReference type="ARBA" id="ARBA00022692"/>
    </source>
</evidence>
<organism evidence="8 9">
    <name type="scientific">Taxus chinensis</name>
    <name type="common">Chinese yew</name>
    <name type="synonym">Taxus wallichiana var. chinensis</name>
    <dbReference type="NCBI Taxonomy" id="29808"/>
    <lineage>
        <taxon>Eukaryota</taxon>
        <taxon>Viridiplantae</taxon>
        <taxon>Streptophyta</taxon>
        <taxon>Embryophyta</taxon>
        <taxon>Tracheophyta</taxon>
        <taxon>Spermatophyta</taxon>
        <taxon>Pinopsida</taxon>
        <taxon>Pinidae</taxon>
        <taxon>Conifers II</taxon>
        <taxon>Cupressales</taxon>
        <taxon>Taxaceae</taxon>
        <taxon>Taxus</taxon>
    </lineage>
</organism>
<feature type="domain" description="EamA" evidence="7">
    <location>
        <begin position="127"/>
        <end position="220"/>
    </location>
</feature>
<protein>
    <recommendedName>
        <fullName evidence="6">WAT1-related protein</fullName>
    </recommendedName>
</protein>
<name>A0AA38GGR1_TAXCH</name>
<keyword evidence="4 6" id="KW-1133">Transmembrane helix</keyword>
<sequence>KERPALTLSFLIQFFLLALCGITANQGFYLLGLYYTSPTFASAIQNSVPAITFIMAASLRLEEVHIKRRDGLAKIAGTILCVGGATIITLYKGPPISVLWKPGFTLADHFQPFQGPELSSKSENWTLGCIYLLGNCLAWSGWIVIQAPVLRKYPARLSVTSFTCFFGVIQFMIIAAFLERDPERWKIHSGGELFTILYAGFVASGIAFSVQIWCIDRGGPCVCCSLSACADYCCCYHGLSHTWREFLLGR</sequence>
<evidence type="ECO:0000256" key="2">
    <source>
        <dbReference type="ARBA" id="ARBA00007635"/>
    </source>
</evidence>
<feature type="transmembrane region" description="Helical" evidence="6">
    <location>
        <begin position="157"/>
        <end position="178"/>
    </location>
</feature>
<comment type="similarity">
    <text evidence="2 6">Belongs to the drug/metabolite transporter (DMT) superfamily. Plant drug/metabolite exporter (P-DME) (TC 2.A.7.4) family.</text>
</comment>
<keyword evidence="5 6" id="KW-0472">Membrane</keyword>
<dbReference type="EMBL" id="JAHRHJ020000003">
    <property type="protein sequence ID" value="KAH9322766.1"/>
    <property type="molecule type" value="Genomic_DNA"/>
</dbReference>
<evidence type="ECO:0000259" key="7">
    <source>
        <dbReference type="Pfam" id="PF00892"/>
    </source>
</evidence>
<evidence type="ECO:0000256" key="5">
    <source>
        <dbReference type="ARBA" id="ARBA00023136"/>
    </source>
</evidence>
<dbReference type="OMA" id="SHTWREF"/>
<evidence type="ECO:0000313" key="9">
    <source>
        <dbReference type="Proteomes" id="UP000824469"/>
    </source>
</evidence>
<dbReference type="GO" id="GO:0022857">
    <property type="term" value="F:transmembrane transporter activity"/>
    <property type="evidence" value="ECO:0007669"/>
    <property type="project" value="InterPro"/>
</dbReference>
<feature type="transmembrane region" description="Helical" evidence="6">
    <location>
        <begin position="71"/>
        <end position="91"/>
    </location>
</feature>
<evidence type="ECO:0000256" key="6">
    <source>
        <dbReference type="RuleBase" id="RU363077"/>
    </source>
</evidence>
<dbReference type="PANTHER" id="PTHR31218">
    <property type="entry name" value="WAT1-RELATED PROTEIN"/>
    <property type="match status" value="1"/>
</dbReference>
<reference evidence="8 9" key="1">
    <citation type="journal article" date="2021" name="Nat. Plants">
        <title>The Taxus genome provides insights into paclitaxel biosynthesis.</title>
        <authorList>
            <person name="Xiong X."/>
            <person name="Gou J."/>
            <person name="Liao Q."/>
            <person name="Li Y."/>
            <person name="Zhou Q."/>
            <person name="Bi G."/>
            <person name="Li C."/>
            <person name="Du R."/>
            <person name="Wang X."/>
            <person name="Sun T."/>
            <person name="Guo L."/>
            <person name="Liang H."/>
            <person name="Lu P."/>
            <person name="Wu Y."/>
            <person name="Zhang Z."/>
            <person name="Ro D.K."/>
            <person name="Shang Y."/>
            <person name="Huang S."/>
            <person name="Yan J."/>
        </authorList>
    </citation>
    <scope>NUCLEOTIDE SEQUENCE [LARGE SCALE GENOMIC DNA]</scope>
    <source>
        <strain evidence="8">Ta-2019</strain>
    </source>
</reference>
<dbReference type="InterPro" id="IPR030184">
    <property type="entry name" value="WAT1-related"/>
</dbReference>